<evidence type="ECO:0000256" key="4">
    <source>
        <dbReference type="ARBA" id="ARBA00022759"/>
    </source>
</evidence>
<feature type="non-terminal residue" evidence="7">
    <location>
        <position position="141"/>
    </location>
</feature>
<evidence type="ECO:0000313" key="8">
    <source>
        <dbReference type="Proteomes" id="UP000796761"/>
    </source>
</evidence>
<sequence>VSEALSTRQAHRADPTLPFQFVILGKSPKFHGLIFQDQLLIIEWMFQSHQPNKTITTPQELMAQLIIKARACLQTYLEALLQANEHLQFALDSYPGQISIRLPKHKLFHACFNLVPKSLKSKTPLKALAVFTDGSGGSHKS</sequence>
<evidence type="ECO:0000256" key="1">
    <source>
        <dbReference type="ARBA" id="ARBA00022679"/>
    </source>
</evidence>
<evidence type="ECO:0000256" key="6">
    <source>
        <dbReference type="ARBA" id="ARBA00022918"/>
    </source>
</evidence>
<name>A0A8K1DA90_9PASS</name>
<keyword evidence="5" id="KW-0378">Hydrolase</keyword>
<gene>
    <name evidence="7" type="ORF">HGM15179_020131</name>
</gene>
<keyword evidence="6" id="KW-0695">RNA-directed DNA polymerase</keyword>
<dbReference type="PANTHER" id="PTHR41694:SF3">
    <property type="entry name" value="RNA-DIRECTED DNA POLYMERASE-RELATED"/>
    <property type="match status" value="1"/>
</dbReference>
<organism evidence="7 8">
    <name type="scientific">Zosterops borbonicus</name>
    <dbReference type="NCBI Taxonomy" id="364589"/>
    <lineage>
        <taxon>Eukaryota</taxon>
        <taxon>Metazoa</taxon>
        <taxon>Chordata</taxon>
        <taxon>Craniata</taxon>
        <taxon>Vertebrata</taxon>
        <taxon>Euteleostomi</taxon>
        <taxon>Archelosauria</taxon>
        <taxon>Archosauria</taxon>
        <taxon>Dinosauria</taxon>
        <taxon>Saurischia</taxon>
        <taxon>Theropoda</taxon>
        <taxon>Coelurosauria</taxon>
        <taxon>Aves</taxon>
        <taxon>Neognathae</taxon>
        <taxon>Neoaves</taxon>
        <taxon>Telluraves</taxon>
        <taxon>Australaves</taxon>
        <taxon>Passeriformes</taxon>
        <taxon>Sylvioidea</taxon>
        <taxon>Zosteropidae</taxon>
        <taxon>Zosterops</taxon>
    </lineage>
</organism>
<keyword evidence="3" id="KW-0540">Nuclease</keyword>
<dbReference type="GO" id="GO:0016787">
    <property type="term" value="F:hydrolase activity"/>
    <property type="evidence" value="ECO:0007669"/>
    <property type="project" value="UniProtKB-KW"/>
</dbReference>
<keyword evidence="4" id="KW-0255">Endonuclease</keyword>
<dbReference type="Proteomes" id="UP000796761">
    <property type="component" value="Unassembled WGS sequence"/>
</dbReference>
<accession>A0A8K1DA90</accession>
<keyword evidence="2" id="KW-0548">Nucleotidyltransferase</keyword>
<evidence type="ECO:0000256" key="2">
    <source>
        <dbReference type="ARBA" id="ARBA00022695"/>
    </source>
</evidence>
<keyword evidence="8" id="KW-1185">Reference proteome</keyword>
<reference evidence="7" key="1">
    <citation type="submission" date="2019-04" db="EMBL/GenBank/DDBJ databases">
        <title>Genome assembly of Zosterops borbonicus 15179.</title>
        <authorList>
            <person name="Leroy T."/>
            <person name="Anselmetti Y."/>
            <person name="Tilak M.-K."/>
            <person name="Nabholz B."/>
        </authorList>
    </citation>
    <scope>NUCLEOTIDE SEQUENCE</scope>
    <source>
        <strain evidence="7">HGM_15179</strain>
        <tissue evidence="7">Muscle</tissue>
    </source>
</reference>
<dbReference type="GO" id="GO:0004519">
    <property type="term" value="F:endonuclease activity"/>
    <property type="evidence" value="ECO:0007669"/>
    <property type="project" value="UniProtKB-KW"/>
</dbReference>
<dbReference type="GO" id="GO:0003964">
    <property type="term" value="F:RNA-directed DNA polymerase activity"/>
    <property type="evidence" value="ECO:0007669"/>
    <property type="project" value="UniProtKB-KW"/>
</dbReference>
<protein>
    <submittedName>
        <fullName evidence="7">Uncharacterized protein</fullName>
    </submittedName>
</protein>
<evidence type="ECO:0000256" key="3">
    <source>
        <dbReference type="ARBA" id="ARBA00022722"/>
    </source>
</evidence>
<proteinExistence type="predicted"/>
<dbReference type="AlphaFoldDB" id="A0A8K1DA90"/>
<comment type="caution">
    <text evidence="7">The sequence shown here is derived from an EMBL/GenBank/DDBJ whole genome shotgun (WGS) entry which is preliminary data.</text>
</comment>
<dbReference type="OrthoDB" id="6773263at2759"/>
<keyword evidence="1" id="KW-0808">Transferase</keyword>
<dbReference type="GO" id="GO:0035613">
    <property type="term" value="F:RNA stem-loop binding"/>
    <property type="evidence" value="ECO:0007669"/>
    <property type="project" value="TreeGrafter"/>
</dbReference>
<evidence type="ECO:0000313" key="7">
    <source>
        <dbReference type="EMBL" id="TRZ06979.1"/>
    </source>
</evidence>
<dbReference type="PANTHER" id="PTHR41694">
    <property type="entry name" value="ENDOGENOUS RETROVIRUS GROUP K MEMBER POL PROTEIN"/>
    <property type="match status" value="1"/>
</dbReference>
<evidence type="ECO:0000256" key="5">
    <source>
        <dbReference type="ARBA" id="ARBA00022801"/>
    </source>
</evidence>
<dbReference type="EMBL" id="SWJQ01002054">
    <property type="protein sequence ID" value="TRZ06979.1"/>
    <property type="molecule type" value="Genomic_DNA"/>
</dbReference>
<feature type="non-terminal residue" evidence="7">
    <location>
        <position position="1"/>
    </location>
</feature>